<comment type="function">
    <text evidence="3">Flagellin is the subunit protein which polymerizes to form the filaments of bacterial flagella.</text>
</comment>
<gene>
    <name evidence="6" type="ORF">DSW25_01050</name>
</gene>
<dbReference type="GO" id="GO:0005198">
    <property type="term" value="F:structural molecule activity"/>
    <property type="evidence" value="ECO:0007669"/>
    <property type="project" value="UniProtKB-UniRule"/>
</dbReference>
<comment type="subcellular location">
    <subcellularLocation>
        <location evidence="3">Secreted</location>
    </subcellularLocation>
    <subcellularLocation>
        <location evidence="3">Bacterial flagellum</location>
    </subcellularLocation>
</comment>
<evidence type="ECO:0000259" key="5">
    <source>
        <dbReference type="Pfam" id="PF00700"/>
    </source>
</evidence>
<comment type="similarity">
    <text evidence="1 3">Belongs to the bacterial flagellin family.</text>
</comment>
<keyword evidence="6" id="KW-0969">Cilium</keyword>
<evidence type="ECO:0000256" key="1">
    <source>
        <dbReference type="ARBA" id="ARBA00005709"/>
    </source>
</evidence>
<name>A0A073IM40_9RHOB</name>
<proteinExistence type="inferred from homology"/>
<dbReference type="Gene3D" id="1.20.1330.10">
    <property type="entry name" value="f41 fragment of flagellin, N-terminal domain"/>
    <property type="match status" value="1"/>
</dbReference>
<keyword evidence="7" id="KW-1185">Reference proteome</keyword>
<dbReference type="OrthoDB" id="7312911at2"/>
<dbReference type="Pfam" id="PF00669">
    <property type="entry name" value="Flagellin_N"/>
    <property type="match status" value="1"/>
</dbReference>
<dbReference type="PANTHER" id="PTHR42792:SF1">
    <property type="entry name" value="FLAGELLAR HOOK-ASSOCIATED PROTEIN 3"/>
    <property type="match status" value="1"/>
</dbReference>
<dbReference type="InterPro" id="IPR046358">
    <property type="entry name" value="Flagellin_C"/>
</dbReference>
<evidence type="ECO:0000313" key="7">
    <source>
        <dbReference type="Proteomes" id="UP000027734"/>
    </source>
</evidence>
<dbReference type="GO" id="GO:0005576">
    <property type="term" value="C:extracellular region"/>
    <property type="evidence" value="ECO:0007669"/>
    <property type="project" value="UniProtKB-SubCell"/>
</dbReference>
<feature type="domain" description="Flagellin C-terminal" evidence="5">
    <location>
        <begin position="251"/>
        <end position="334"/>
    </location>
</feature>
<dbReference type="SUPFAM" id="SSF64518">
    <property type="entry name" value="Phase 1 flagellin"/>
    <property type="match status" value="1"/>
</dbReference>
<evidence type="ECO:0000313" key="6">
    <source>
        <dbReference type="EMBL" id="KEJ90536.1"/>
    </source>
</evidence>
<dbReference type="Proteomes" id="UP000027734">
    <property type="component" value="Unassembled WGS sequence"/>
</dbReference>
<feature type="domain" description="Flagellin N-terminal" evidence="4">
    <location>
        <begin position="16"/>
        <end position="142"/>
    </location>
</feature>
<dbReference type="EMBL" id="JAMC01000001">
    <property type="protein sequence ID" value="KEJ90536.1"/>
    <property type="molecule type" value="Genomic_DNA"/>
</dbReference>
<dbReference type="PANTHER" id="PTHR42792">
    <property type="entry name" value="FLAGELLIN"/>
    <property type="match status" value="1"/>
</dbReference>
<evidence type="ECO:0000259" key="4">
    <source>
        <dbReference type="Pfam" id="PF00669"/>
    </source>
</evidence>
<dbReference type="eggNOG" id="COG1344">
    <property type="taxonomic scope" value="Bacteria"/>
</dbReference>
<dbReference type="InterPro" id="IPR001029">
    <property type="entry name" value="Flagellin_N"/>
</dbReference>
<protein>
    <recommendedName>
        <fullName evidence="3">Flagellin</fullName>
    </recommendedName>
</protein>
<dbReference type="Pfam" id="PF00700">
    <property type="entry name" value="Flagellin_C"/>
    <property type="match status" value="1"/>
</dbReference>
<keyword evidence="6" id="KW-0282">Flagellum</keyword>
<sequence>MTISSLGDLSQSYMVQSRSTALKQDIQRLTTELASGNLVDVREAIGGNTAYINDLERNLTKLDGYDLTTVEAGQLTGGAQVALEQIGSLATSFRDSLLTANNSGTSEVPESLIAEANANLDGVIAAMNTEIGGRSIFAGTATNSAAITSSEDLLAALTTAVSGASSVDDMLVLAEAWFDDPAGFESTAYLGSDQYLSPIPLSERNEARLDVRADDPVFRDTLRNIALVAISNDPSLALTPSQQGDLIQKSIGQAFTNSDAIIDIQAEVGVTESQIERVSVSNSAERTSLELARSNLLSADPFEAATELEQVQFQLQSLFTITSRMSQLSLVNFL</sequence>
<dbReference type="STRING" id="1300350.Z948_1500"/>
<dbReference type="InterPro" id="IPR001492">
    <property type="entry name" value="Flagellin"/>
</dbReference>
<dbReference type="RefSeq" id="WP_025058908.1">
    <property type="nucleotide sequence ID" value="NZ_JAMC01000001.1"/>
</dbReference>
<evidence type="ECO:0000256" key="2">
    <source>
        <dbReference type="ARBA" id="ARBA00023143"/>
    </source>
</evidence>
<keyword evidence="6" id="KW-0966">Cell projection</keyword>
<keyword evidence="2 3" id="KW-0975">Bacterial flagellum</keyword>
<accession>A0A073IM40</accession>
<comment type="caution">
    <text evidence="6">The sequence shown here is derived from an EMBL/GenBank/DDBJ whole genome shotgun (WGS) entry which is preliminary data.</text>
</comment>
<dbReference type="AlphaFoldDB" id="A0A073IM40"/>
<keyword evidence="3" id="KW-0964">Secreted</keyword>
<dbReference type="GO" id="GO:0009288">
    <property type="term" value="C:bacterial-type flagellum"/>
    <property type="evidence" value="ECO:0007669"/>
    <property type="project" value="UniProtKB-SubCell"/>
</dbReference>
<organism evidence="6 7">
    <name type="scientific">Sulfitobacter donghicola DSW-25 = KCTC 12864 = JCM 14565</name>
    <dbReference type="NCBI Taxonomy" id="1300350"/>
    <lineage>
        <taxon>Bacteria</taxon>
        <taxon>Pseudomonadati</taxon>
        <taxon>Pseudomonadota</taxon>
        <taxon>Alphaproteobacteria</taxon>
        <taxon>Rhodobacterales</taxon>
        <taxon>Roseobacteraceae</taxon>
        <taxon>Sulfitobacter</taxon>
    </lineage>
</organism>
<evidence type="ECO:0000256" key="3">
    <source>
        <dbReference type="RuleBase" id="RU362073"/>
    </source>
</evidence>
<reference evidence="6 7" key="1">
    <citation type="submission" date="2014-01" db="EMBL/GenBank/DDBJ databases">
        <title>Sulfitobacter donghicola JCM 14565 Genome Sequencing.</title>
        <authorList>
            <person name="Lai Q."/>
            <person name="Hong Z."/>
        </authorList>
    </citation>
    <scope>NUCLEOTIDE SEQUENCE [LARGE SCALE GENOMIC DNA]</scope>
    <source>
        <strain evidence="6 7">JCM 14565</strain>
    </source>
</reference>